<reference evidence="1" key="2">
    <citation type="journal article" date="2015" name="Fish Shellfish Immunol.">
        <title>Early steps in the European eel (Anguilla anguilla)-Vibrio vulnificus interaction in the gills: Role of the RtxA13 toxin.</title>
        <authorList>
            <person name="Callol A."/>
            <person name="Pajuelo D."/>
            <person name="Ebbesson L."/>
            <person name="Teles M."/>
            <person name="MacKenzie S."/>
            <person name="Amaro C."/>
        </authorList>
    </citation>
    <scope>NUCLEOTIDE SEQUENCE</scope>
</reference>
<name>A0A0E9PQ49_ANGAN</name>
<proteinExistence type="predicted"/>
<dbReference type="EMBL" id="GBXM01101846">
    <property type="protein sequence ID" value="JAH06731.1"/>
    <property type="molecule type" value="Transcribed_RNA"/>
</dbReference>
<dbReference type="AlphaFoldDB" id="A0A0E9PQ49"/>
<protein>
    <submittedName>
        <fullName evidence="1">Uncharacterized protein</fullName>
    </submittedName>
</protein>
<organism evidence="1">
    <name type="scientific">Anguilla anguilla</name>
    <name type="common">European freshwater eel</name>
    <name type="synonym">Muraena anguilla</name>
    <dbReference type="NCBI Taxonomy" id="7936"/>
    <lineage>
        <taxon>Eukaryota</taxon>
        <taxon>Metazoa</taxon>
        <taxon>Chordata</taxon>
        <taxon>Craniata</taxon>
        <taxon>Vertebrata</taxon>
        <taxon>Euteleostomi</taxon>
        <taxon>Actinopterygii</taxon>
        <taxon>Neopterygii</taxon>
        <taxon>Teleostei</taxon>
        <taxon>Anguilliformes</taxon>
        <taxon>Anguillidae</taxon>
        <taxon>Anguilla</taxon>
    </lineage>
</organism>
<sequence>MSTCLTFECLFSLKKTSCISVIL</sequence>
<accession>A0A0E9PQ49</accession>
<evidence type="ECO:0000313" key="1">
    <source>
        <dbReference type="EMBL" id="JAH06731.1"/>
    </source>
</evidence>
<reference evidence="1" key="1">
    <citation type="submission" date="2014-11" db="EMBL/GenBank/DDBJ databases">
        <authorList>
            <person name="Amaro Gonzalez C."/>
        </authorList>
    </citation>
    <scope>NUCLEOTIDE SEQUENCE</scope>
</reference>